<sequence>MDAGRDDMNVNYRGGGGAPPLDVAPDNVGGYRVGGDGADEPELLAGGRSGRGREPPPPEVLPQGSDGRVRTTGAPDCTDPHGGGGGVGAAGRVNIVRNGMVPAILWSGWMKRERAVAILSESNIGSSELNAREIPVCRAAVTRGKVESVAEATNVSEKRV</sequence>
<reference evidence="2 4" key="1">
    <citation type="journal article" date="2018" name="Mol. Biol. Evol.">
        <title>Analysis of the draft genome of the red seaweed Gracilariopsis chorda provides insights into genome size evolution in Rhodophyta.</title>
        <authorList>
            <person name="Lee J."/>
            <person name="Yang E.C."/>
            <person name="Graf L."/>
            <person name="Yang J.H."/>
            <person name="Qiu H."/>
            <person name="Zel Zion U."/>
            <person name="Chan C.X."/>
            <person name="Stephens T.G."/>
            <person name="Weber A.P.M."/>
            <person name="Boo G.H."/>
            <person name="Boo S.M."/>
            <person name="Kim K.M."/>
            <person name="Shin Y."/>
            <person name="Jung M."/>
            <person name="Lee S.J."/>
            <person name="Yim H.S."/>
            <person name="Lee J.H."/>
            <person name="Bhattacharya D."/>
            <person name="Yoon H.S."/>
        </authorList>
    </citation>
    <scope>NUCLEOTIDE SEQUENCE [LARGE SCALE GENOMIC DNA]</scope>
    <source>
        <strain evidence="2 4">SKKU-2015</strain>
        <tissue evidence="2">Whole body</tissue>
    </source>
</reference>
<evidence type="ECO:0000313" key="2">
    <source>
        <dbReference type="EMBL" id="PXF42460.1"/>
    </source>
</evidence>
<keyword evidence="4" id="KW-1185">Reference proteome</keyword>
<organism evidence="2 4">
    <name type="scientific">Gracilariopsis chorda</name>
    <dbReference type="NCBI Taxonomy" id="448386"/>
    <lineage>
        <taxon>Eukaryota</taxon>
        <taxon>Rhodophyta</taxon>
        <taxon>Florideophyceae</taxon>
        <taxon>Rhodymeniophycidae</taxon>
        <taxon>Gracilariales</taxon>
        <taxon>Gracilariaceae</taxon>
        <taxon>Gracilariopsis</taxon>
    </lineage>
</organism>
<comment type="caution">
    <text evidence="2">The sequence shown here is derived from an EMBL/GenBank/DDBJ whole genome shotgun (WGS) entry which is preliminary data.</text>
</comment>
<dbReference type="EMBL" id="NBIV01000162">
    <property type="protein sequence ID" value="PXF42460.1"/>
    <property type="molecule type" value="Genomic_DNA"/>
</dbReference>
<name>A0A2V3IMX0_9FLOR</name>
<proteinExistence type="predicted"/>
<evidence type="ECO:0000256" key="1">
    <source>
        <dbReference type="SAM" id="MobiDB-lite"/>
    </source>
</evidence>
<accession>A0A2V3IMX0</accession>
<gene>
    <name evidence="2" type="ORF">BWQ96_07798</name>
    <name evidence="3" type="ORF">BWQ96_07802</name>
</gene>
<dbReference type="Proteomes" id="UP000247409">
    <property type="component" value="Unassembled WGS sequence"/>
</dbReference>
<protein>
    <submittedName>
        <fullName evidence="2">Uncharacterized protein</fullName>
    </submittedName>
</protein>
<dbReference type="AlphaFoldDB" id="A0A2V3IMX0"/>
<feature type="region of interest" description="Disordered" evidence="1">
    <location>
        <begin position="1"/>
        <end position="85"/>
    </location>
</feature>
<evidence type="ECO:0000313" key="3">
    <source>
        <dbReference type="EMBL" id="PXF42464.1"/>
    </source>
</evidence>
<dbReference type="EMBL" id="NBIV01000162">
    <property type="protein sequence ID" value="PXF42464.1"/>
    <property type="molecule type" value="Genomic_DNA"/>
</dbReference>
<evidence type="ECO:0000313" key="4">
    <source>
        <dbReference type="Proteomes" id="UP000247409"/>
    </source>
</evidence>